<dbReference type="EMBL" id="JYFE01000060">
    <property type="protein sequence ID" value="KIT14965.1"/>
    <property type="molecule type" value="Genomic_DNA"/>
</dbReference>
<dbReference type="PANTHER" id="PTHR43213">
    <property type="entry name" value="BIFUNCTIONAL DTTP/UTP PYROPHOSPHATASE/METHYLTRANSFERASE PROTEIN-RELATED"/>
    <property type="match status" value="1"/>
</dbReference>
<evidence type="ECO:0000256" key="4">
    <source>
        <dbReference type="HAMAP-Rule" id="MF_00528"/>
    </source>
</evidence>
<evidence type="ECO:0000256" key="2">
    <source>
        <dbReference type="ARBA" id="ARBA00022801"/>
    </source>
</evidence>
<comment type="caution">
    <text evidence="4">Lacks conserved residue(s) required for the propagation of feature annotation.</text>
</comment>
<dbReference type="AlphaFoldDB" id="A0A0D1EGJ0"/>
<comment type="function">
    <text evidence="4">Nucleoside triphosphate pyrophosphatase. May have a dual role in cell division arrest and in preventing the incorporation of modified nucleotides into cellular nucleic acids.</text>
</comment>
<dbReference type="PANTHER" id="PTHR43213:SF5">
    <property type="entry name" value="BIFUNCTIONAL DTTP_UTP PYROPHOSPHATASE_METHYLTRANSFERASE PROTEIN-RELATED"/>
    <property type="match status" value="1"/>
</dbReference>
<gene>
    <name evidence="5" type="primary">maf</name>
    <name evidence="5" type="ORF">jaqu_32900</name>
</gene>
<keyword evidence="4" id="KW-0963">Cytoplasm</keyword>
<dbReference type="STRING" id="935700.jaqu_32900"/>
<keyword evidence="3 4" id="KW-0546">Nucleotide metabolism</keyword>
<dbReference type="GO" id="GO:0005737">
    <property type="term" value="C:cytoplasm"/>
    <property type="evidence" value="ECO:0007669"/>
    <property type="project" value="UniProtKB-SubCell"/>
</dbReference>
<dbReference type="Pfam" id="PF02545">
    <property type="entry name" value="Maf"/>
    <property type="match status" value="1"/>
</dbReference>
<dbReference type="CDD" id="cd00555">
    <property type="entry name" value="Maf"/>
    <property type="match status" value="1"/>
</dbReference>
<dbReference type="OrthoDB" id="9813962at2"/>
<sequence>MLVLASGSQVRADMLRAAGVKVEIRPARIDEDAVKESLLVEGARARDVADTLAEMKALKPQVGGLVLGADQVLSHGGKLLSKPATPHEAREQLAMLAGRQHRLISAAVIVEDGRPVWRHASEVRMVMRPLSDGFLDSYVSEYWEGIRHCVGGYRLEAEGARLFTAVEGDYFSVLGLPLLPVIDYLVTRGVLDA</sequence>
<protein>
    <recommendedName>
        <fullName evidence="4">Nucleoside triphosphate pyrophosphatase</fullName>
        <ecNumber evidence="4">3.6.1.9</ecNumber>
    </recommendedName>
    <alternativeName>
        <fullName evidence="4">Nucleotide pyrophosphatase</fullName>
        <shortName evidence="4">Nucleotide PPase</shortName>
    </alternativeName>
</protein>
<evidence type="ECO:0000256" key="1">
    <source>
        <dbReference type="ARBA" id="ARBA00001968"/>
    </source>
</evidence>
<comment type="catalytic activity">
    <reaction evidence="4">
        <text>a ribonucleoside 5'-triphosphate + H2O = a ribonucleoside 5'-phosphate + diphosphate + H(+)</text>
        <dbReference type="Rhea" id="RHEA:23996"/>
        <dbReference type="ChEBI" id="CHEBI:15377"/>
        <dbReference type="ChEBI" id="CHEBI:15378"/>
        <dbReference type="ChEBI" id="CHEBI:33019"/>
        <dbReference type="ChEBI" id="CHEBI:58043"/>
        <dbReference type="ChEBI" id="CHEBI:61557"/>
        <dbReference type="EC" id="3.6.1.9"/>
    </reaction>
</comment>
<proteinExistence type="inferred from homology"/>
<comment type="catalytic activity">
    <reaction evidence="4">
        <text>a 2'-deoxyribonucleoside 5'-triphosphate + H2O = a 2'-deoxyribonucleoside 5'-phosphate + diphosphate + H(+)</text>
        <dbReference type="Rhea" id="RHEA:44644"/>
        <dbReference type="ChEBI" id="CHEBI:15377"/>
        <dbReference type="ChEBI" id="CHEBI:15378"/>
        <dbReference type="ChEBI" id="CHEBI:33019"/>
        <dbReference type="ChEBI" id="CHEBI:61560"/>
        <dbReference type="ChEBI" id="CHEBI:65317"/>
        <dbReference type="EC" id="3.6.1.9"/>
    </reaction>
</comment>
<dbReference type="InterPro" id="IPR003697">
    <property type="entry name" value="Maf-like"/>
</dbReference>
<comment type="caution">
    <text evidence="5">The sequence shown here is derived from an EMBL/GenBank/DDBJ whole genome shotgun (WGS) entry which is preliminary data.</text>
</comment>
<dbReference type="PIRSF" id="PIRSF006305">
    <property type="entry name" value="Maf"/>
    <property type="match status" value="1"/>
</dbReference>
<dbReference type="SUPFAM" id="SSF52972">
    <property type="entry name" value="ITPase-like"/>
    <property type="match status" value="1"/>
</dbReference>
<name>A0A0D1EGJ0_9RHOB</name>
<evidence type="ECO:0000313" key="5">
    <source>
        <dbReference type="EMBL" id="KIT14965.1"/>
    </source>
</evidence>
<evidence type="ECO:0000256" key="3">
    <source>
        <dbReference type="ARBA" id="ARBA00023080"/>
    </source>
</evidence>
<dbReference type="InterPro" id="IPR029001">
    <property type="entry name" value="ITPase-like_fam"/>
</dbReference>
<comment type="subcellular location">
    <subcellularLocation>
        <location evidence="4">Cytoplasm</location>
    </subcellularLocation>
</comment>
<dbReference type="HAMAP" id="MF_00528">
    <property type="entry name" value="Maf"/>
    <property type="match status" value="1"/>
</dbReference>
<dbReference type="RefSeq" id="WP_043920052.1">
    <property type="nucleotide sequence ID" value="NZ_FZPF01000001.1"/>
</dbReference>
<comment type="cofactor">
    <cofactor evidence="1 4">
        <name>a divalent metal cation</name>
        <dbReference type="ChEBI" id="CHEBI:60240"/>
    </cofactor>
</comment>
<dbReference type="PATRIC" id="fig|935700.4.peg.3397"/>
<feature type="active site" description="Proton acceptor" evidence="4">
    <location>
        <position position="70"/>
    </location>
</feature>
<keyword evidence="6" id="KW-1185">Reference proteome</keyword>
<dbReference type="Gene3D" id="3.90.950.10">
    <property type="match status" value="1"/>
</dbReference>
<keyword evidence="2 4" id="KW-0378">Hydrolase</keyword>
<dbReference type="Proteomes" id="UP000032232">
    <property type="component" value="Unassembled WGS sequence"/>
</dbReference>
<dbReference type="EC" id="3.6.1.9" evidence="4"/>
<organism evidence="5 6">
    <name type="scientific">Jannaschia aquimarina</name>
    <dbReference type="NCBI Taxonomy" id="935700"/>
    <lineage>
        <taxon>Bacteria</taxon>
        <taxon>Pseudomonadati</taxon>
        <taxon>Pseudomonadota</taxon>
        <taxon>Alphaproteobacteria</taxon>
        <taxon>Rhodobacterales</taxon>
        <taxon>Roseobacteraceae</taxon>
        <taxon>Jannaschia</taxon>
    </lineage>
</organism>
<dbReference type="GO" id="GO:0047429">
    <property type="term" value="F:nucleoside triphosphate diphosphatase activity"/>
    <property type="evidence" value="ECO:0007669"/>
    <property type="project" value="UniProtKB-EC"/>
</dbReference>
<dbReference type="GO" id="GO:0009117">
    <property type="term" value="P:nucleotide metabolic process"/>
    <property type="evidence" value="ECO:0007669"/>
    <property type="project" value="UniProtKB-KW"/>
</dbReference>
<comment type="similarity">
    <text evidence="4">Belongs to the Maf family.</text>
</comment>
<evidence type="ECO:0000313" key="6">
    <source>
        <dbReference type="Proteomes" id="UP000032232"/>
    </source>
</evidence>
<reference evidence="5 6" key="1">
    <citation type="submission" date="2015-02" db="EMBL/GenBank/DDBJ databases">
        <title>Genome Sequence of Jannaschia aquimarina DSM28248, a member of the Roseobacter clade.</title>
        <authorList>
            <person name="Voget S."/>
            <person name="Daniel R."/>
        </authorList>
    </citation>
    <scope>NUCLEOTIDE SEQUENCE [LARGE SCALE GENOMIC DNA]</scope>
    <source>
        <strain evidence="5 6">GSW-M26</strain>
    </source>
</reference>
<accession>A0A0D1EGJ0</accession>